<evidence type="ECO:0000313" key="3">
    <source>
        <dbReference type="Proteomes" id="UP000288983"/>
    </source>
</evidence>
<dbReference type="OrthoDB" id="9806951at2"/>
<dbReference type="AlphaFoldDB" id="A0A443ZUX4"/>
<dbReference type="InterPro" id="IPR027417">
    <property type="entry name" value="P-loop_NTPase"/>
</dbReference>
<dbReference type="RefSeq" id="WP_128323124.1">
    <property type="nucleotide sequence ID" value="NZ_QJRG01000038.1"/>
</dbReference>
<sequence>MNAKYDPFPTGLNTLVPSVSDRPHIDWDAPNFADLFRLPKVPDEQIRYRMLHISEIGEGKPDAYRQAMTNVISCLNSTGCASVYILSGRPEGIDLYLGVATSTPDTDIPDASKMLRATFEGNFLGAKLEDVRSDDEQFRQLYHDSRHLGIITGVPSFNDSDRTADEDFQGVERLANSLVGETWQLTIYAEPGSDDDVRATLDSVYNLSTLLSAHIKQSVQQSENTGWQSTQTTGTSTTHTNGTSTSSNRDTSMSASSSTSSSSGRESKSTQNGTSSSTNTGKNDSKADGSSESTANGVSGGKSLAMTRERTDKRAEELQKHLSETLIERFLQGRSKGMYRTAIYVSAETRSTFERLSRGLISTFQGNNSSVTPLRVHKLQSGLTFNLPELLQLRRLRNKGISADNCIAHSAPLLANGELLGATWLNIEELALVAGLPSLELPGLKIRKNVDFALNTGTDASSDGQRLNVGKIIQHGRLLKHKPVGLPLKELSKHVFVTGVTGAGKTTTCMNLLLESGLPFMVIEPAKTEYRALHGRGVEVDYYTLGREDLTPFRLNPFELVSSRQNLASHISVLNATLAAVFPMEAAMPSIVEEAIIEAYKAKGWDIHSTQNYLLDDPWQCGSDAWPTFSDMIAQLDKVISSKQMGREFEEKYRGSLVARLTSLTLGVKGRMLNSRYSMNFDQLLDRHVVIEMEEIKDEKDKALLMGLIINRLAECMKQRHRIQPTFQHLTLIEEAHRLLSRPEPGDAESKKMGVEMFANLLAEVRKYGEGLIIADQIPNKLIADVIKNTNTKIVHRLFAADDRKIIGDAIGLSEEQQAFLPLLKPGETIVYCGGWHGAVRVQIDQIAKTDAAEIPEVTIKQRGRLQLWAQRQKLLPRLAADPLMSTPDQLAQTLEKGCLLINMFLKLNQLHWQPERAESLQERIAQRFGAEFQALSDALALTSEQVSGLLTKVFEDCASIPGWYEEDWNLVRPLLGQAFNALCDSLEAFEAACAQRAMRSLDLLKSYDSI</sequence>
<organism evidence="2 3">
    <name type="scientific">Pseudomonas alkylphenolica</name>
    <dbReference type="NCBI Taxonomy" id="237609"/>
    <lineage>
        <taxon>Bacteria</taxon>
        <taxon>Pseudomonadati</taxon>
        <taxon>Pseudomonadota</taxon>
        <taxon>Gammaproteobacteria</taxon>
        <taxon>Pseudomonadales</taxon>
        <taxon>Pseudomonadaceae</taxon>
        <taxon>Pseudomonas</taxon>
    </lineage>
</organism>
<dbReference type="SUPFAM" id="SSF52540">
    <property type="entry name" value="P-loop containing nucleoside triphosphate hydrolases"/>
    <property type="match status" value="1"/>
</dbReference>
<accession>A0A443ZUX4</accession>
<evidence type="ECO:0000256" key="1">
    <source>
        <dbReference type="SAM" id="MobiDB-lite"/>
    </source>
</evidence>
<dbReference type="Gene3D" id="3.40.50.300">
    <property type="entry name" value="P-loop containing nucleotide triphosphate hydrolases"/>
    <property type="match status" value="2"/>
</dbReference>
<dbReference type="EMBL" id="QJRG01000038">
    <property type="protein sequence ID" value="RWU24023.1"/>
    <property type="molecule type" value="Genomic_DNA"/>
</dbReference>
<keyword evidence="2" id="KW-0547">Nucleotide-binding</keyword>
<feature type="compositionally biased region" description="Basic and acidic residues" evidence="1">
    <location>
        <begin position="307"/>
        <end position="317"/>
    </location>
</feature>
<feature type="compositionally biased region" description="Low complexity" evidence="1">
    <location>
        <begin position="224"/>
        <end position="282"/>
    </location>
</feature>
<gene>
    <name evidence="2" type="ORF">DM813_09410</name>
</gene>
<dbReference type="Proteomes" id="UP000288983">
    <property type="component" value="Unassembled WGS sequence"/>
</dbReference>
<feature type="region of interest" description="Disordered" evidence="1">
    <location>
        <begin position="222"/>
        <end position="317"/>
    </location>
</feature>
<keyword evidence="2" id="KW-0067">ATP-binding</keyword>
<dbReference type="InterPro" id="IPR051162">
    <property type="entry name" value="T4SS_component"/>
</dbReference>
<comment type="caution">
    <text evidence="2">The sequence shown here is derived from an EMBL/GenBank/DDBJ whole genome shotgun (WGS) entry which is preliminary data.</text>
</comment>
<reference evidence="2 3" key="1">
    <citation type="submission" date="2018-06" db="EMBL/GenBank/DDBJ databases">
        <title>Bacteria isolated from soil of Wuhan.</title>
        <authorList>
            <person name="Wei X."/>
            <person name="Chunhua H."/>
        </authorList>
    </citation>
    <scope>NUCLEOTIDE SEQUENCE [LARGE SCALE GENOMIC DNA]</scope>
    <source>
        <strain evidence="3">xwS2</strain>
    </source>
</reference>
<evidence type="ECO:0000313" key="2">
    <source>
        <dbReference type="EMBL" id="RWU24023.1"/>
    </source>
</evidence>
<proteinExistence type="predicted"/>
<name>A0A443ZUX4_9PSED</name>
<protein>
    <submittedName>
        <fullName evidence="2">ATP-binding protein</fullName>
    </submittedName>
</protein>
<dbReference type="GO" id="GO:0005524">
    <property type="term" value="F:ATP binding"/>
    <property type="evidence" value="ECO:0007669"/>
    <property type="project" value="UniProtKB-KW"/>
</dbReference>
<dbReference type="PANTHER" id="PTHR30121">
    <property type="entry name" value="UNCHARACTERIZED PROTEIN YJGR-RELATED"/>
    <property type="match status" value="1"/>
</dbReference>
<dbReference type="PANTHER" id="PTHR30121:SF11">
    <property type="entry name" value="AAA+ ATPASE DOMAIN-CONTAINING PROTEIN"/>
    <property type="match status" value="1"/>
</dbReference>